<comment type="caution">
    <text evidence="1">The sequence shown here is derived from an EMBL/GenBank/DDBJ whole genome shotgun (WGS) entry which is preliminary data.</text>
</comment>
<gene>
    <name evidence="1" type="ORF">AMELA_G00263160</name>
</gene>
<sequence length="80" mass="9113">MYRVIPGFSSVGVELDWERSILYEDVLLSLNSVDVELVCGTNKPEFKKIHRCPVSIVHQNTTRCGRARQDRPATRAQTKP</sequence>
<name>A0A7J5ZRQ8_AMEME</name>
<dbReference type="EMBL" id="JAAGNN010000025">
    <property type="protein sequence ID" value="KAF4072449.1"/>
    <property type="molecule type" value="Genomic_DNA"/>
</dbReference>
<protein>
    <submittedName>
        <fullName evidence="1">Uncharacterized protein</fullName>
    </submittedName>
</protein>
<dbReference type="AlphaFoldDB" id="A0A7J5ZRQ8"/>
<organism evidence="1 2">
    <name type="scientific">Ameiurus melas</name>
    <name type="common">Black bullhead</name>
    <name type="synonym">Silurus melas</name>
    <dbReference type="NCBI Taxonomy" id="219545"/>
    <lineage>
        <taxon>Eukaryota</taxon>
        <taxon>Metazoa</taxon>
        <taxon>Chordata</taxon>
        <taxon>Craniata</taxon>
        <taxon>Vertebrata</taxon>
        <taxon>Euteleostomi</taxon>
        <taxon>Actinopterygii</taxon>
        <taxon>Neopterygii</taxon>
        <taxon>Teleostei</taxon>
        <taxon>Ostariophysi</taxon>
        <taxon>Siluriformes</taxon>
        <taxon>Ictaluridae</taxon>
        <taxon>Ameiurus</taxon>
    </lineage>
</organism>
<dbReference type="Proteomes" id="UP000593565">
    <property type="component" value="Unassembled WGS sequence"/>
</dbReference>
<evidence type="ECO:0000313" key="1">
    <source>
        <dbReference type="EMBL" id="KAF4072449.1"/>
    </source>
</evidence>
<reference evidence="1 2" key="1">
    <citation type="submission" date="2020-02" db="EMBL/GenBank/DDBJ databases">
        <title>A chromosome-scale genome assembly of the black bullhead catfish (Ameiurus melas).</title>
        <authorList>
            <person name="Wen M."/>
            <person name="Zham M."/>
            <person name="Cabau C."/>
            <person name="Klopp C."/>
            <person name="Donnadieu C."/>
            <person name="Roques C."/>
            <person name="Bouchez O."/>
            <person name="Lampietro C."/>
            <person name="Jouanno E."/>
            <person name="Herpin A."/>
            <person name="Louis A."/>
            <person name="Berthelot C."/>
            <person name="Parey E."/>
            <person name="Roest-Crollius H."/>
            <person name="Braasch I."/>
            <person name="Postlethwait J."/>
            <person name="Robinson-Rechavi M."/>
            <person name="Echchiki A."/>
            <person name="Begum T."/>
            <person name="Montfort J."/>
            <person name="Schartl M."/>
            <person name="Bobe J."/>
            <person name="Guiguen Y."/>
        </authorList>
    </citation>
    <scope>NUCLEOTIDE SEQUENCE [LARGE SCALE GENOMIC DNA]</scope>
    <source>
        <strain evidence="1">M_S1</strain>
        <tissue evidence="1">Blood</tissue>
    </source>
</reference>
<evidence type="ECO:0000313" key="2">
    <source>
        <dbReference type="Proteomes" id="UP000593565"/>
    </source>
</evidence>
<keyword evidence="2" id="KW-1185">Reference proteome</keyword>
<accession>A0A7J5ZRQ8</accession>
<proteinExistence type="predicted"/>